<comment type="caution">
    <text evidence="1">The sequence shown here is derived from an EMBL/GenBank/DDBJ whole genome shotgun (WGS) entry which is preliminary data.</text>
</comment>
<sequence>MRKKHAPILEALKEKTQISRTHKGWKKFPDRWQAFAATFYVNLSNEKKVQLSINVNPENPLCSLYMFEVTNTEFVEFIEALYKGKDGVLLKQAGAIVTRTLKVTGKCSFNAYSAIGFLPVGFASLTASLTTCKELYEEYCSK</sequence>
<evidence type="ECO:0000313" key="2">
    <source>
        <dbReference type="Proteomes" id="UP001596364"/>
    </source>
</evidence>
<protein>
    <submittedName>
        <fullName evidence="1">Uncharacterized protein</fullName>
    </submittedName>
</protein>
<dbReference type="RefSeq" id="WP_131259843.1">
    <property type="nucleotide sequence ID" value="NZ_JBHSUS010000001.1"/>
</dbReference>
<accession>A0ABW1XHJ5</accession>
<dbReference type="EMBL" id="JBHSUS010000001">
    <property type="protein sequence ID" value="MFC6438837.1"/>
    <property type="molecule type" value="Genomic_DNA"/>
</dbReference>
<keyword evidence="2" id="KW-1185">Reference proteome</keyword>
<organism evidence="1 2">
    <name type="scientific">Pseudobowmanella zhangzhouensis</name>
    <dbReference type="NCBI Taxonomy" id="1537679"/>
    <lineage>
        <taxon>Bacteria</taxon>
        <taxon>Pseudomonadati</taxon>
        <taxon>Pseudomonadota</taxon>
        <taxon>Gammaproteobacteria</taxon>
        <taxon>Alteromonadales</taxon>
        <taxon>Alteromonadaceae</taxon>
    </lineage>
</organism>
<gene>
    <name evidence="1" type="ORF">ACFP85_01545</name>
</gene>
<evidence type="ECO:0000313" key="1">
    <source>
        <dbReference type="EMBL" id="MFC6438837.1"/>
    </source>
</evidence>
<proteinExistence type="predicted"/>
<dbReference type="Proteomes" id="UP001596364">
    <property type="component" value="Unassembled WGS sequence"/>
</dbReference>
<reference evidence="2" key="1">
    <citation type="journal article" date="2019" name="Int. J. Syst. Evol. Microbiol.">
        <title>The Global Catalogue of Microorganisms (GCM) 10K type strain sequencing project: providing services to taxonomists for standard genome sequencing and annotation.</title>
        <authorList>
            <consortium name="The Broad Institute Genomics Platform"/>
            <consortium name="The Broad Institute Genome Sequencing Center for Infectious Disease"/>
            <person name="Wu L."/>
            <person name="Ma J."/>
        </authorList>
    </citation>
    <scope>NUCLEOTIDE SEQUENCE [LARGE SCALE GENOMIC DNA]</scope>
    <source>
        <strain evidence="2">CGMCC 1.16031</strain>
    </source>
</reference>
<name>A0ABW1XHJ5_9ALTE</name>